<feature type="compositionally biased region" description="Low complexity" evidence="1">
    <location>
        <begin position="178"/>
        <end position="189"/>
    </location>
</feature>
<evidence type="ECO:0000313" key="3">
    <source>
        <dbReference type="Proteomes" id="UP000578531"/>
    </source>
</evidence>
<sequence>MPMSDSAEIVVEESSPGRQLETADGQFIDDQPSDEVVRGKSMSPNIYQVPPTFSLPPQETPRPGLPRGWAADKEDADRRALEKQERKERRRAEKDRQREERQEAAEESRLRGEDPPQPCKFCKQNHWSQDCDRPTGKTAPPSSPPEMPTSKRGRADTLGSPQLPVKKKTKKAWLQETSSIRASSPAARSETSGGVALPSRAKPKPKSRLRPPHTPVQESKVVPTRRSEKGGGTAAPAVSALGDGRWLYLKMPSELRGKQNEPTLRQITEGLEEIMELKNVVSAEPHDAKGWMVYCHSSAVVEEAKNRSFHIGSAIVHAVGYHAAGAPSVHDEQEFARCHRFSSPGCTDSRGEGLQGPKILGGIPGV</sequence>
<proteinExistence type="predicted"/>
<dbReference type="GeneID" id="59294725"/>
<feature type="region of interest" description="Disordered" evidence="1">
    <location>
        <begin position="1"/>
        <end position="237"/>
    </location>
</feature>
<feature type="compositionally biased region" description="Basic and acidic residues" evidence="1">
    <location>
        <begin position="70"/>
        <end position="114"/>
    </location>
</feature>
<keyword evidence="3" id="KW-1185">Reference proteome</keyword>
<dbReference type="EMBL" id="JACCJC010000129">
    <property type="protein sequence ID" value="KAF6223876.1"/>
    <property type="molecule type" value="Genomic_DNA"/>
</dbReference>
<reference evidence="2 3" key="1">
    <citation type="journal article" date="2020" name="Genomics">
        <title>Complete, high-quality genomes from long-read metagenomic sequencing of two wolf lichen thalli reveals enigmatic genome architecture.</title>
        <authorList>
            <person name="McKenzie S.K."/>
            <person name="Walston R.F."/>
            <person name="Allen J.L."/>
        </authorList>
    </citation>
    <scope>NUCLEOTIDE SEQUENCE [LARGE SCALE GENOMIC DNA]</scope>
    <source>
        <strain evidence="2">WasteWater2</strain>
    </source>
</reference>
<evidence type="ECO:0000256" key="1">
    <source>
        <dbReference type="SAM" id="MobiDB-lite"/>
    </source>
</evidence>
<name>A0A8H6CIP2_9LECA</name>
<comment type="caution">
    <text evidence="2">The sequence shown here is derived from an EMBL/GenBank/DDBJ whole genome shotgun (WGS) entry which is preliminary data.</text>
</comment>
<evidence type="ECO:0000313" key="2">
    <source>
        <dbReference type="EMBL" id="KAF6223876.1"/>
    </source>
</evidence>
<accession>A0A8H6CIP2</accession>
<dbReference type="AlphaFoldDB" id="A0A8H6CIP2"/>
<dbReference type="RefSeq" id="XP_037158188.1">
    <property type="nucleotide sequence ID" value="XM_037314922.1"/>
</dbReference>
<protein>
    <submittedName>
        <fullName evidence="2">Uncharacterized protein</fullName>
    </submittedName>
</protein>
<dbReference type="Proteomes" id="UP000578531">
    <property type="component" value="Unassembled WGS sequence"/>
</dbReference>
<organism evidence="2 3">
    <name type="scientific">Letharia columbiana</name>
    <dbReference type="NCBI Taxonomy" id="112416"/>
    <lineage>
        <taxon>Eukaryota</taxon>
        <taxon>Fungi</taxon>
        <taxon>Dikarya</taxon>
        <taxon>Ascomycota</taxon>
        <taxon>Pezizomycotina</taxon>
        <taxon>Lecanoromycetes</taxon>
        <taxon>OSLEUM clade</taxon>
        <taxon>Lecanoromycetidae</taxon>
        <taxon>Lecanorales</taxon>
        <taxon>Lecanorineae</taxon>
        <taxon>Parmeliaceae</taxon>
        <taxon>Letharia</taxon>
    </lineage>
</organism>
<feature type="compositionally biased region" description="Basic residues" evidence="1">
    <location>
        <begin position="201"/>
        <end position="211"/>
    </location>
</feature>
<gene>
    <name evidence="2" type="ORF">HO173_013097</name>
</gene>